<comment type="caution">
    <text evidence="2">The sequence shown here is derived from an EMBL/GenBank/DDBJ whole genome shotgun (WGS) entry which is preliminary data.</text>
</comment>
<dbReference type="AlphaFoldDB" id="A0A4U1C4G8"/>
<feature type="signal peptide" evidence="1">
    <location>
        <begin position="1"/>
        <end position="19"/>
    </location>
</feature>
<evidence type="ECO:0000256" key="1">
    <source>
        <dbReference type="SAM" id="SignalP"/>
    </source>
</evidence>
<gene>
    <name evidence="2" type="ORF">FA046_03425</name>
</gene>
<feature type="chain" id="PRO_5020859816" description="Lipoprotein" evidence="1">
    <location>
        <begin position="20"/>
        <end position="164"/>
    </location>
</feature>
<accession>A0A4U1C4G8</accession>
<dbReference type="EMBL" id="SWBP01000001">
    <property type="protein sequence ID" value="TKC00740.1"/>
    <property type="molecule type" value="Genomic_DNA"/>
</dbReference>
<proteinExistence type="predicted"/>
<dbReference type="RefSeq" id="WP_136824946.1">
    <property type="nucleotide sequence ID" value="NZ_SWBP01000001.1"/>
</dbReference>
<evidence type="ECO:0000313" key="2">
    <source>
        <dbReference type="EMBL" id="TKC00740.1"/>
    </source>
</evidence>
<dbReference type="Proteomes" id="UP000308181">
    <property type="component" value="Unassembled WGS sequence"/>
</dbReference>
<evidence type="ECO:0000313" key="3">
    <source>
        <dbReference type="Proteomes" id="UP000308181"/>
    </source>
</evidence>
<organism evidence="2 3">
    <name type="scientific">Pedobacter cryophilus</name>
    <dbReference type="NCBI Taxonomy" id="2571271"/>
    <lineage>
        <taxon>Bacteria</taxon>
        <taxon>Pseudomonadati</taxon>
        <taxon>Bacteroidota</taxon>
        <taxon>Sphingobacteriia</taxon>
        <taxon>Sphingobacteriales</taxon>
        <taxon>Sphingobacteriaceae</taxon>
        <taxon>Pedobacter</taxon>
    </lineage>
</organism>
<reference evidence="2 3" key="1">
    <citation type="submission" date="2019-04" db="EMBL/GenBank/DDBJ databases">
        <title>Pedobacter sp. AR-3-17 sp. nov., isolated from Arctic soil.</title>
        <authorList>
            <person name="Dahal R.H."/>
            <person name="Kim D.-U."/>
        </authorList>
    </citation>
    <scope>NUCLEOTIDE SEQUENCE [LARGE SCALE GENOMIC DNA]</scope>
    <source>
        <strain evidence="2 3">AR-3-17</strain>
    </source>
</reference>
<dbReference type="OrthoDB" id="881763at2"/>
<dbReference type="Pfam" id="PF19765">
    <property type="entry name" value="DUF6252"/>
    <property type="match status" value="1"/>
</dbReference>
<evidence type="ECO:0008006" key="4">
    <source>
        <dbReference type="Google" id="ProtNLM"/>
    </source>
</evidence>
<keyword evidence="1" id="KW-0732">Signal</keyword>
<sequence>MKYLKSLSLFLFISFLLFTGMQCEKDETNKEEVLPAETQTGKGTFGCLVNGEVWLPRGKFPYAGLTTTIQFNILSIGASKSNTGISFGVRNMVDVGTYNLSLDINFVEYSVDTKIFKITEGILTVTKYDKVNQIISGKFWFKAKSSSGEIVEITEGRFDDKFTI</sequence>
<dbReference type="InterPro" id="IPR046219">
    <property type="entry name" value="DUF6252"/>
</dbReference>
<keyword evidence="3" id="KW-1185">Reference proteome</keyword>
<protein>
    <recommendedName>
        <fullName evidence="4">Lipoprotein</fullName>
    </recommendedName>
</protein>
<name>A0A4U1C4G8_9SPHI</name>